<dbReference type="Proteomes" id="UP000626109">
    <property type="component" value="Unassembled WGS sequence"/>
</dbReference>
<sequence>MEAAFADMQLQLNVLMQQNNELRGQIGRLDAGQVNGQQAATANSQTIANLTGIQASELQRLGKPGVYNNNDDDWLEWNEKLLAYVGLIDVNVKIRMKAIARNPQDDSLTVLSTDDERAIKWAQVIKHMLLMVTVKRGNLAVRRAKDDNGFESYRLLAKQHVTRNNKQSTDLLLEIMRFHFGPKIEDVDENLELWDLLIQEYEAMPTVLDGISDEMKKTVVLHGMPEPLNEHLSLNRAQYTTFEKVFRGS</sequence>
<comment type="caution">
    <text evidence="1">The sequence shown here is derived from an EMBL/GenBank/DDBJ whole genome shotgun (WGS) entry which is preliminary data.</text>
</comment>
<reference evidence="1" key="1">
    <citation type="submission" date="2021-02" db="EMBL/GenBank/DDBJ databases">
        <authorList>
            <person name="Dougan E. K."/>
            <person name="Rhodes N."/>
            <person name="Thang M."/>
            <person name="Chan C."/>
        </authorList>
    </citation>
    <scope>NUCLEOTIDE SEQUENCE</scope>
</reference>
<gene>
    <name evidence="1" type="ORF">PGLA2088_LOCUS27815</name>
</gene>
<name>A0A813K4F5_POLGL</name>
<dbReference type="EMBL" id="CAJNNW010027613">
    <property type="protein sequence ID" value="CAE8692299.1"/>
    <property type="molecule type" value="Genomic_DNA"/>
</dbReference>
<evidence type="ECO:0000313" key="2">
    <source>
        <dbReference type="Proteomes" id="UP000626109"/>
    </source>
</evidence>
<accession>A0A813K4F5</accession>
<proteinExistence type="predicted"/>
<organism evidence="1 2">
    <name type="scientific">Polarella glacialis</name>
    <name type="common">Dinoflagellate</name>
    <dbReference type="NCBI Taxonomy" id="89957"/>
    <lineage>
        <taxon>Eukaryota</taxon>
        <taxon>Sar</taxon>
        <taxon>Alveolata</taxon>
        <taxon>Dinophyceae</taxon>
        <taxon>Suessiales</taxon>
        <taxon>Suessiaceae</taxon>
        <taxon>Polarella</taxon>
    </lineage>
</organism>
<dbReference type="AlphaFoldDB" id="A0A813K4F5"/>
<evidence type="ECO:0000313" key="1">
    <source>
        <dbReference type="EMBL" id="CAE8692299.1"/>
    </source>
</evidence>
<protein>
    <submittedName>
        <fullName evidence="1">Uncharacterized protein</fullName>
    </submittedName>
</protein>